<feature type="region of interest" description="Disordered" evidence="1">
    <location>
        <begin position="12"/>
        <end position="36"/>
    </location>
</feature>
<evidence type="ECO:0000313" key="3">
    <source>
        <dbReference type="EMBL" id="KAK4504188.1"/>
    </source>
</evidence>
<proteinExistence type="predicted"/>
<sequence>MSLYGRPALAELNSRANERPPSIFPPAAGTKRKATAPAIDPADLDDISLDGMYMDASCNQVRGKIRRFLDAGEMKKGEFAKALGVSSKSLNDFLTKGKDPMDGSGSATYGAAWEFFKKREMAGIKGPTAKKQKAATAASASAKEPVTDIRGIALSGEASDSVAVYDSCDEVRKKINAHLVKSGVTQAQFCRDLCAQLHTEVKKIQSKQLTDFRSKTGATSGNTSIVYYTAYCYFEKLRLAEGKPKSKHRLGMEETWPGGANTTELRNHFWCFKDDKPVMDSFGRVRMVR</sequence>
<feature type="domain" description="DUF7726" evidence="2">
    <location>
        <begin position="53"/>
        <end position="125"/>
    </location>
</feature>
<gene>
    <name evidence="3" type="ORF">PRZ48_005104</name>
</gene>
<organism evidence="3 4">
    <name type="scientific">Zasmidium cellare</name>
    <name type="common">Wine cellar mold</name>
    <name type="synonym">Racodium cellare</name>
    <dbReference type="NCBI Taxonomy" id="395010"/>
    <lineage>
        <taxon>Eukaryota</taxon>
        <taxon>Fungi</taxon>
        <taxon>Dikarya</taxon>
        <taxon>Ascomycota</taxon>
        <taxon>Pezizomycotina</taxon>
        <taxon>Dothideomycetes</taxon>
        <taxon>Dothideomycetidae</taxon>
        <taxon>Mycosphaerellales</taxon>
        <taxon>Mycosphaerellaceae</taxon>
        <taxon>Zasmidium</taxon>
    </lineage>
</organism>
<dbReference type="PANTHER" id="PTHR42339:SF1">
    <property type="entry name" value="HISTONE H1"/>
    <property type="match status" value="1"/>
</dbReference>
<feature type="domain" description="DUF7726" evidence="2">
    <location>
        <begin position="163"/>
        <end position="243"/>
    </location>
</feature>
<dbReference type="Proteomes" id="UP001305779">
    <property type="component" value="Unassembled WGS sequence"/>
</dbReference>
<dbReference type="PANTHER" id="PTHR42339">
    <property type="entry name" value="HISTONE H1"/>
    <property type="match status" value="1"/>
</dbReference>
<evidence type="ECO:0000256" key="1">
    <source>
        <dbReference type="SAM" id="MobiDB-lite"/>
    </source>
</evidence>
<accession>A0ABR0ETL8</accession>
<dbReference type="Pfam" id="PF24852">
    <property type="entry name" value="DUF7726"/>
    <property type="match status" value="2"/>
</dbReference>
<name>A0ABR0ETL8_ZASCE</name>
<reference evidence="3 4" key="1">
    <citation type="journal article" date="2023" name="G3 (Bethesda)">
        <title>A chromosome-level genome assembly of Zasmidium syzygii isolated from banana leaves.</title>
        <authorList>
            <person name="van Westerhoven A.C."/>
            <person name="Mehrabi R."/>
            <person name="Talebi R."/>
            <person name="Steentjes M.B.F."/>
            <person name="Corcolon B."/>
            <person name="Chong P.A."/>
            <person name="Kema G.H.J."/>
            <person name="Seidl M.F."/>
        </authorList>
    </citation>
    <scope>NUCLEOTIDE SEQUENCE [LARGE SCALE GENOMIC DNA]</scope>
    <source>
        <strain evidence="3 4">P124</strain>
    </source>
</reference>
<keyword evidence="4" id="KW-1185">Reference proteome</keyword>
<evidence type="ECO:0000259" key="2">
    <source>
        <dbReference type="Pfam" id="PF24852"/>
    </source>
</evidence>
<evidence type="ECO:0000313" key="4">
    <source>
        <dbReference type="Proteomes" id="UP001305779"/>
    </source>
</evidence>
<dbReference type="EMBL" id="JAXOVC010000003">
    <property type="protein sequence ID" value="KAK4504188.1"/>
    <property type="molecule type" value="Genomic_DNA"/>
</dbReference>
<protein>
    <recommendedName>
        <fullName evidence="2">DUF7726 domain-containing protein</fullName>
    </recommendedName>
</protein>
<dbReference type="InterPro" id="IPR056143">
    <property type="entry name" value="DUF7726"/>
</dbReference>
<comment type="caution">
    <text evidence="3">The sequence shown here is derived from an EMBL/GenBank/DDBJ whole genome shotgun (WGS) entry which is preliminary data.</text>
</comment>